<keyword evidence="3" id="KW-1185">Reference proteome</keyword>
<name>A0A1C7M1E9_GRIFR</name>
<organism evidence="2 3">
    <name type="scientific">Grifola frondosa</name>
    <name type="common">Maitake</name>
    <name type="synonym">Polyporus frondosus</name>
    <dbReference type="NCBI Taxonomy" id="5627"/>
    <lineage>
        <taxon>Eukaryota</taxon>
        <taxon>Fungi</taxon>
        <taxon>Dikarya</taxon>
        <taxon>Basidiomycota</taxon>
        <taxon>Agaricomycotina</taxon>
        <taxon>Agaricomycetes</taxon>
        <taxon>Polyporales</taxon>
        <taxon>Grifolaceae</taxon>
        <taxon>Grifola</taxon>
    </lineage>
</organism>
<gene>
    <name evidence="2" type="ORF">A0H81_09527</name>
</gene>
<dbReference type="EMBL" id="LUGG01000013">
    <property type="protein sequence ID" value="OBZ70783.1"/>
    <property type="molecule type" value="Genomic_DNA"/>
</dbReference>
<dbReference type="Proteomes" id="UP000092993">
    <property type="component" value="Unassembled WGS sequence"/>
</dbReference>
<comment type="caution">
    <text evidence="2">The sequence shown here is derived from an EMBL/GenBank/DDBJ whole genome shotgun (WGS) entry which is preliminary data.</text>
</comment>
<protein>
    <submittedName>
        <fullName evidence="2">Uncharacterized protein</fullName>
    </submittedName>
</protein>
<accession>A0A1C7M1E9</accession>
<evidence type="ECO:0000313" key="3">
    <source>
        <dbReference type="Proteomes" id="UP000092993"/>
    </source>
</evidence>
<reference evidence="2 3" key="1">
    <citation type="submission" date="2016-03" db="EMBL/GenBank/DDBJ databases">
        <title>Whole genome sequencing of Grifola frondosa 9006-11.</title>
        <authorList>
            <person name="Min B."/>
            <person name="Park H."/>
            <person name="Kim J.-G."/>
            <person name="Cho H."/>
            <person name="Oh Y.-L."/>
            <person name="Kong W.-S."/>
            <person name="Choi I.-G."/>
        </authorList>
    </citation>
    <scope>NUCLEOTIDE SEQUENCE [LARGE SCALE GENOMIC DNA]</scope>
    <source>
        <strain evidence="2 3">9006-11</strain>
    </source>
</reference>
<feature type="region of interest" description="Disordered" evidence="1">
    <location>
        <begin position="227"/>
        <end position="256"/>
    </location>
</feature>
<dbReference type="AlphaFoldDB" id="A0A1C7M1E9"/>
<evidence type="ECO:0000256" key="1">
    <source>
        <dbReference type="SAM" id="MobiDB-lite"/>
    </source>
</evidence>
<evidence type="ECO:0000313" key="2">
    <source>
        <dbReference type="EMBL" id="OBZ70783.1"/>
    </source>
</evidence>
<proteinExistence type="predicted"/>
<sequence>MSPVKVVEMFIHGRITKKQHRRVGIRFADRLDKALAYMEEMPFRMDAVEETLKGNGRGGLPGLEQKMDVISAKIDARDAIVQTKMDGIITNVDALRSKVDKSAEVAGEVTKMSSALTTFTADANGQLTTIAKSTAYIHEHNVVTTNLTELKDAKNAEAMAILNRQQETAVAVIEGLRKQVVDLTLAKVKHPGEAEARDHPTKIDKAVGNDFDVGGEVARQNEKAAIETADDGQKAAGDVAGKDWRGPPRKPMKRLPTGVRDGLLSLANFTSAVLRFI</sequence>